<evidence type="ECO:0000313" key="2">
    <source>
        <dbReference type="Proteomes" id="UP001346869"/>
    </source>
</evidence>
<dbReference type="EMBL" id="JAUZQC010000012">
    <property type="protein sequence ID" value="KAK5861763.1"/>
    <property type="molecule type" value="Genomic_DNA"/>
</dbReference>
<sequence>MGHRLGWQPSRSETCRCRATEIQSSAGTQLSTRAQMIGIVWWRKIELRVSQDMVYTRVGTGAGSCH</sequence>
<reference evidence="1 2" key="2">
    <citation type="journal article" date="2023" name="Mol. Biol. Evol.">
        <title>Genomics of Secondarily Temperate Adaptation in the Only Non-Antarctic Icefish.</title>
        <authorList>
            <person name="Rivera-Colon A.G."/>
            <person name="Rayamajhi N."/>
            <person name="Minhas B.F."/>
            <person name="Madrigal G."/>
            <person name="Bilyk K.T."/>
            <person name="Yoon V."/>
            <person name="Hune M."/>
            <person name="Gregory S."/>
            <person name="Cheng C.H.C."/>
            <person name="Catchen J.M."/>
        </authorList>
    </citation>
    <scope>NUCLEOTIDE SEQUENCE [LARGE SCALE GENOMIC DNA]</scope>
    <source>
        <strain evidence="1">JMC-PN-2008</strain>
    </source>
</reference>
<organism evidence="1 2">
    <name type="scientific">Eleginops maclovinus</name>
    <name type="common">Patagonian blennie</name>
    <name type="synonym">Eleginus maclovinus</name>
    <dbReference type="NCBI Taxonomy" id="56733"/>
    <lineage>
        <taxon>Eukaryota</taxon>
        <taxon>Metazoa</taxon>
        <taxon>Chordata</taxon>
        <taxon>Craniata</taxon>
        <taxon>Vertebrata</taxon>
        <taxon>Euteleostomi</taxon>
        <taxon>Actinopterygii</taxon>
        <taxon>Neopterygii</taxon>
        <taxon>Teleostei</taxon>
        <taxon>Neoteleostei</taxon>
        <taxon>Acanthomorphata</taxon>
        <taxon>Eupercaria</taxon>
        <taxon>Perciformes</taxon>
        <taxon>Notothenioidei</taxon>
        <taxon>Eleginopidae</taxon>
        <taxon>Eleginops</taxon>
    </lineage>
</organism>
<protein>
    <submittedName>
        <fullName evidence="1">Uncharacterized protein</fullName>
    </submittedName>
</protein>
<gene>
    <name evidence="1" type="ORF">PBY51_017216</name>
</gene>
<keyword evidence="2" id="KW-1185">Reference proteome</keyword>
<dbReference type="Proteomes" id="UP001346869">
    <property type="component" value="Unassembled WGS sequence"/>
</dbReference>
<proteinExistence type="predicted"/>
<dbReference type="AlphaFoldDB" id="A0AAN8AJ02"/>
<accession>A0AAN8AJ02</accession>
<name>A0AAN8AJ02_ELEMC</name>
<comment type="caution">
    <text evidence="1">The sequence shown here is derived from an EMBL/GenBank/DDBJ whole genome shotgun (WGS) entry which is preliminary data.</text>
</comment>
<evidence type="ECO:0000313" key="1">
    <source>
        <dbReference type="EMBL" id="KAK5861763.1"/>
    </source>
</evidence>
<reference evidence="1 2" key="1">
    <citation type="journal article" date="2023" name="Genes (Basel)">
        <title>Chromosome-Level Genome Assembly and Circadian Gene Repertoire of the Patagonia Blennie Eleginops maclovinus-The Closest Ancestral Proxy of Antarctic Cryonotothenioids.</title>
        <authorList>
            <person name="Cheng C.C."/>
            <person name="Rivera-Colon A.G."/>
            <person name="Minhas B.F."/>
            <person name="Wilson L."/>
            <person name="Rayamajhi N."/>
            <person name="Vargas-Chacoff L."/>
            <person name="Catchen J.M."/>
        </authorList>
    </citation>
    <scope>NUCLEOTIDE SEQUENCE [LARGE SCALE GENOMIC DNA]</scope>
    <source>
        <strain evidence="1">JMC-PN-2008</strain>
    </source>
</reference>